<dbReference type="Gene3D" id="3.60.10.10">
    <property type="entry name" value="Endonuclease/exonuclease/phosphatase"/>
    <property type="match status" value="1"/>
</dbReference>
<evidence type="ECO:0000313" key="2">
    <source>
        <dbReference type="Proteomes" id="UP000193380"/>
    </source>
</evidence>
<name>A0A060ZB10_ONCMY</name>
<accession>A0A060ZB10</accession>
<dbReference type="AlphaFoldDB" id="A0A060ZB10"/>
<dbReference type="PaxDb" id="8022-A0A060ZB10"/>
<dbReference type="EMBL" id="FR964290">
    <property type="protein sequence ID" value="CDR01062.1"/>
    <property type="molecule type" value="Genomic_DNA"/>
</dbReference>
<proteinExistence type="predicted"/>
<reference evidence="1" key="1">
    <citation type="journal article" date="2014" name="Nat. Commun.">
        <title>The rainbow trout genome provides novel insights into evolution after whole-genome duplication in vertebrates.</title>
        <authorList>
            <person name="Berthelot C."/>
            <person name="Brunet F."/>
            <person name="Chalopin D."/>
            <person name="Juanchich A."/>
            <person name="Bernard M."/>
            <person name="Noel B."/>
            <person name="Bento P."/>
            <person name="Da Silva C."/>
            <person name="Labadie K."/>
            <person name="Alberti A."/>
            <person name="Aury J.M."/>
            <person name="Louis A."/>
            <person name="Dehais P."/>
            <person name="Bardou P."/>
            <person name="Montfort J."/>
            <person name="Klopp C."/>
            <person name="Cabau C."/>
            <person name="Gaspin C."/>
            <person name="Thorgaard G.H."/>
            <person name="Boussaha M."/>
            <person name="Quillet E."/>
            <person name="Guyomard R."/>
            <person name="Galiana D."/>
            <person name="Bobe J."/>
            <person name="Volff J.N."/>
            <person name="Genet C."/>
            <person name="Wincker P."/>
            <person name="Jaillon O."/>
            <person name="Roest Crollius H."/>
            <person name="Guiguen Y."/>
        </authorList>
    </citation>
    <scope>NUCLEOTIDE SEQUENCE [LARGE SCALE GENOMIC DNA]</scope>
</reference>
<reference evidence="1" key="2">
    <citation type="submission" date="2014-03" db="EMBL/GenBank/DDBJ databases">
        <authorList>
            <person name="Genoscope - CEA"/>
        </authorList>
    </citation>
    <scope>NUCLEOTIDE SEQUENCE</scope>
</reference>
<organism evidence="1 2">
    <name type="scientific">Oncorhynchus mykiss</name>
    <name type="common">Rainbow trout</name>
    <name type="synonym">Salmo gairdneri</name>
    <dbReference type="NCBI Taxonomy" id="8022"/>
    <lineage>
        <taxon>Eukaryota</taxon>
        <taxon>Metazoa</taxon>
        <taxon>Chordata</taxon>
        <taxon>Craniata</taxon>
        <taxon>Vertebrata</taxon>
        <taxon>Euteleostomi</taxon>
        <taxon>Actinopterygii</taxon>
        <taxon>Neopterygii</taxon>
        <taxon>Teleostei</taxon>
        <taxon>Protacanthopterygii</taxon>
        <taxon>Salmoniformes</taxon>
        <taxon>Salmonidae</taxon>
        <taxon>Salmoninae</taxon>
        <taxon>Oncorhynchus</taxon>
    </lineage>
</organism>
<sequence length="157" mass="17708">MNNIQLAGFKLFLQDRTAASGKTRGSGLCIFINNSWCAKSKEVSRFCSPEVEYLMISCRPHYLQREFSSVFFIAVYIPPQIDAGTKTTLNALYTAISKQENAHPEAALLVAGDFNAGKPHFYQHVKCATRGRKNPWTTFTPHTETHTKLSLHSIWQI</sequence>
<protein>
    <recommendedName>
        <fullName evidence="3">Endonuclease/exonuclease/phosphatase domain-containing protein</fullName>
    </recommendedName>
</protein>
<evidence type="ECO:0000313" key="1">
    <source>
        <dbReference type="EMBL" id="CDR01062.1"/>
    </source>
</evidence>
<dbReference type="STRING" id="8022.A0A060ZB10"/>
<dbReference type="Proteomes" id="UP000193380">
    <property type="component" value="Unassembled WGS sequence"/>
</dbReference>
<dbReference type="SUPFAM" id="SSF56219">
    <property type="entry name" value="DNase I-like"/>
    <property type="match status" value="1"/>
</dbReference>
<gene>
    <name evidence="1" type="ORF">GSONMT00064006001</name>
</gene>
<dbReference type="PANTHER" id="PTHR47510:SF3">
    <property type="entry name" value="ENDO_EXONUCLEASE_PHOSPHATASE DOMAIN-CONTAINING PROTEIN"/>
    <property type="match status" value="1"/>
</dbReference>
<dbReference type="PANTHER" id="PTHR47510">
    <property type="entry name" value="REVERSE TRANSCRIPTASE DOMAIN-CONTAINING PROTEIN"/>
    <property type="match status" value="1"/>
</dbReference>
<dbReference type="InterPro" id="IPR036691">
    <property type="entry name" value="Endo/exonu/phosph_ase_sf"/>
</dbReference>
<evidence type="ECO:0008006" key="3">
    <source>
        <dbReference type="Google" id="ProtNLM"/>
    </source>
</evidence>